<keyword evidence="4" id="KW-0175">Coiled coil</keyword>
<reference evidence="8" key="1">
    <citation type="submission" date="2017-04" db="EMBL/GenBank/DDBJ databases">
        <authorList>
            <person name="Varghese N."/>
            <person name="Submissions S."/>
        </authorList>
    </citation>
    <scope>NUCLEOTIDE SEQUENCE [LARGE SCALE GENOMIC DNA]</scope>
    <source>
        <strain evidence="8">VKM Ac-2510</strain>
    </source>
</reference>
<feature type="coiled-coil region" evidence="4">
    <location>
        <begin position="667"/>
        <end position="701"/>
    </location>
</feature>
<dbReference type="GO" id="GO:0016887">
    <property type="term" value="F:ATP hydrolysis activity"/>
    <property type="evidence" value="ECO:0007669"/>
    <property type="project" value="InterPro"/>
</dbReference>
<evidence type="ECO:0000313" key="7">
    <source>
        <dbReference type="EMBL" id="SMG26212.1"/>
    </source>
</evidence>
<dbReference type="GO" id="GO:0004527">
    <property type="term" value="F:exonuclease activity"/>
    <property type="evidence" value="ECO:0007669"/>
    <property type="project" value="UniProtKB-KW"/>
</dbReference>
<dbReference type="Pfam" id="PF13558">
    <property type="entry name" value="SbcC_Walker_B"/>
    <property type="match status" value="1"/>
</dbReference>
<sequence>MRINRLTIAGFGPYKTAQHIDFDAFADDGIFLITGNTGAGKSSILDAICFALYASVPRFEGTQQQLRSDYCDPGDPTYVELWFSTGGQNYRVRRSPDYEQPKKRGEGTTKKPADAELFVRVGGAPGSSSSSAQLVDDAEWQGIAAIPREVGIALDGILGLSKDQFLQVILLAQNRFQKFLHAKNDERQGVLQSLFGTRRFADIERALVERRKALEVLQRESAEHIAQLGSRVEAIVGAGSSAGAATSRHNEDVSSQGEGAAAHVDSVPDEAVVPAMQREADRGYFESALAEHVEQLDAAQARVVAADARFVEAETDLRARENTRRLQARRDEAAARLVELQQNEESIADERRLIEAATRAEIVWAHIAAENVAEAALQRAAADEKAARTAHDEATALSSLADASHGAPTDEAASADEASAESIAAPATATPHDLAITAAEINRMLGGLDVILADEKRIPQLAKRIAEYDDREADQQVELAAATERAHSLPAQIDEALEKKNASLLEASGRSEADERVERLRTARQSAVLAAALKSELDDARVVEKAKSTENTEAATLYDQLLTRRLDGHAAELASRLVDGEPCAVCGSTEHPNPTAWTADLGEPVTEDQIDAQRARLARASESLTEAGLAVRDLVARHASADASGGGQPPAEIDEQLDVAQLALAAVVAAEASARELDEQIADLRAELESITSTVAELTEGVQSTKTARAALVSQRTQIIDLVEQHRGDHSTVAERVLELQHLFSVTRDFEVALIAHNDKELAFESARQTLRQHLDEQGFADKDEAVESRLTAAQRADAASRIGAHDVARATQRDVLAEPELQGLPDEPVEVESAAEVRKSAGVERDDARVAAGSVADRLGRLRDIVAEALERLDASEHLLAEYETMRSLANTVEGAEPNTMRMRLESYVLAAQLEEIIRAANARLAVMTGGRYSLEHDDSVQYRNTRSGLGIAILDQHTGRARATHSLSGGETFLASLALALGLAEVVSNQAGGITLDTLFIDEGFGSLDADTLAIAMSTLDSLRSGGRTIGLISHVEAMKEQIPSRLRITVTPQGFSEIDQRS</sequence>
<dbReference type="RefSeq" id="WP_085484185.1">
    <property type="nucleotide sequence ID" value="NZ_FXAY01000002.1"/>
</dbReference>
<dbReference type="Proteomes" id="UP000193244">
    <property type="component" value="Unassembled WGS sequence"/>
</dbReference>
<keyword evidence="7" id="KW-0540">Nuclease</keyword>
<evidence type="ECO:0000259" key="6">
    <source>
        <dbReference type="Pfam" id="PF13476"/>
    </source>
</evidence>
<organism evidence="7 8">
    <name type="scientific">Agreia pratensis</name>
    <dbReference type="NCBI Taxonomy" id="150121"/>
    <lineage>
        <taxon>Bacteria</taxon>
        <taxon>Bacillati</taxon>
        <taxon>Actinomycetota</taxon>
        <taxon>Actinomycetes</taxon>
        <taxon>Micrococcales</taxon>
        <taxon>Microbacteriaceae</taxon>
        <taxon>Agreia</taxon>
    </lineage>
</organism>
<dbReference type="OrthoDB" id="9795626at2"/>
<evidence type="ECO:0000256" key="5">
    <source>
        <dbReference type="SAM" id="MobiDB-lite"/>
    </source>
</evidence>
<dbReference type="GO" id="GO:0006302">
    <property type="term" value="P:double-strand break repair"/>
    <property type="evidence" value="ECO:0007669"/>
    <property type="project" value="InterPro"/>
</dbReference>
<keyword evidence="7" id="KW-0378">Hydrolase</keyword>
<evidence type="ECO:0000256" key="1">
    <source>
        <dbReference type="ARBA" id="ARBA00006930"/>
    </source>
</evidence>
<dbReference type="InterPro" id="IPR027417">
    <property type="entry name" value="P-loop_NTPase"/>
</dbReference>
<evidence type="ECO:0000256" key="4">
    <source>
        <dbReference type="SAM" id="Coils"/>
    </source>
</evidence>
<comment type="similarity">
    <text evidence="1">Belongs to the SMC family. SbcC subfamily.</text>
</comment>
<dbReference type="AlphaFoldDB" id="A0A1X7JEX7"/>
<protein>
    <recommendedName>
        <fullName evidence="3">Nuclease SbcCD subunit C</fullName>
    </recommendedName>
</protein>
<dbReference type="PANTHER" id="PTHR32114:SF2">
    <property type="entry name" value="ABC TRANSPORTER ABCH.3"/>
    <property type="match status" value="1"/>
</dbReference>
<dbReference type="InterPro" id="IPR038729">
    <property type="entry name" value="Rad50/SbcC_AAA"/>
</dbReference>
<feature type="region of interest" description="Disordered" evidence="5">
    <location>
        <begin position="243"/>
        <end position="267"/>
    </location>
</feature>
<proteinExistence type="inferred from homology"/>
<feature type="compositionally biased region" description="Low complexity" evidence="5">
    <location>
        <begin position="407"/>
        <end position="426"/>
    </location>
</feature>
<feature type="domain" description="Rad50/SbcC-type AAA" evidence="6">
    <location>
        <begin position="5"/>
        <end position="221"/>
    </location>
</feature>
<evidence type="ECO:0000256" key="3">
    <source>
        <dbReference type="ARBA" id="ARBA00013368"/>
    </source>
</evidence>
<dbReference type="PANTHER" id="PTHR32114">
    <property type="entry name" value="ABC TRANSPORTER ABCH.3"/>
    <property type="match status" value="1"/>
</dbReference>
<dbReference type="EMBL" id="FXAY01000002">
    <property type="protein sequence ID" value="SMG26212.1"/>
    <property type="molecule type" value="Genomic_DNA"/>
</dbReference>
<dbReference type="STRING" id="150121.SAMN06296010_1291"/>
<keyword evidence="8" id="KW-1185">Reference proteome</keyword>
<dbReference type="Pfam" id="PF13476">
    <property type="entry name" value="AAA_23"/>
    <property type="match status" value="1"/>
</dbReference>
<name>A0A1X7JEX7_9MICO</name>
<comment type="subunit">
    <text evidence="2">Heterodimer of SbcC and SbcD.</text>
</comment>
<dbReference type="Gene3D" id="3.40.50.300">
    <property type="entry name" value="P-loop containing nucleotide triphosphate hydrolases"/>
    <property type="match status" value="2"/>
</dbReference>
<evidence type="ECO:0000256" key="2">
    <source>
        <dbReference type="ARBA" id="ARBA00011322"/>
    </source>
</evidence>
<accession>A0A1X7JEX7</accession>
<keyword evidence="7" id="KW-0269">Exonuclease</keyword>
<evidence type="ECO:0000313" key="8">
    <source>
        <dbReference type="Proteomes" id="UP000193244"/>
    </source>
</evidence>
<feature type="region of interest" description="Disordered" evidence="5">
    <location>
        <begin position="399"/>
        <end position="426"/>
    </location>
</feature>
<dbReference type="SUPFAM" id="SSF52540">
    <property type="entry name" value="P-loop containing nucleoside triphosphate hydrolases"/>
    <property type="match status" value="1"/>
</dbReference>
<feature type="coiled-coil region" evidence="4">
    <location>
        <begin position="289"/>
        <end position="360"/>
    </location>
</feature>
<gene>
    <name evidence="7" type="ORF">SAMN06296010_1291</name>
</gene>